<accession>A0AAD4DB01</accession>
<feature type="compositionally biased region" description="Acidic residues" evidence="1">
    <location>
        <begin position="17"/>
        <end position="30"/>
    </location>
</feature>
<sequence>MDGDDTDERESDSNYSNDDEIADDEEAGDDVDNRRKTTGERTSDGVVHRTQQPFNGFEDPAHERLLLKALHAVKPFGIRHGEADAAWSGVVQYPRNHDDKERAKGCSTVFDNVNSRVCQARWKDLSIEYAVHEAAMLRANGVSILMTDRLKYIQPVYEFEQACRKTADDIKRHYKKARTESKQVKVPRLLKRSRSGLVQGAPDPPQPTQGFLSGTESDSDVSVVSTRTPRILRKRKRTTATMLAGRAQEMNGLLMTRAENELGHLDMMVNVREERRKMEKEIWREQERHHKALMDMMALQRESMKRIAAQQREILKEVAAQQAEQTAMSERLIL</sequence>
<gene>
    <name evidence="2" type="ORF">BGZ95_010678</name>
</gene>
<keyword evidence="3" id="KW-1185">Reference proteome</keyword>
<comment type="caution">
    <text evidence="2">The sequence shown here is derived from an EMBL/GenBank/DDBJ whole genome shotgun (WGS) entry which is preliminary data.</text>
</comment>
<evidence type="ECO:0000256" key="1">
    <source>
        <dbReference type="SAM" id="MobiDB-lite"/>
    </source>
</evidence>
<dbReference type="AlphaFoldDB" id="A0AAD4DB01"/>
<protein>
    <submittedName>
        <fullName evidence="2">Uncharacterized protein</fullName>
    </submittedName>
</protein>
<feature type="compositionally biased region" description="Basic and acidic residues" evidence="1">
    <location>
        <begin position="31"/>
        <end position="47"/>
    </location>
</feature>
<reference evidence="2" key="1">
    <citation type="journal article" date="2020" name="Fungal Divers.">
        <title>Resolving the Mortierellaceae phylogeny through synthesis of multi-gene phylogenetics and phylogenomics.</title>
        <authorList>
            <person name="Vandepol N."/>
            <person name="Liber J."/>
            <person name="Desiro A."/>
            <person name="Na H."/>
            <person name="Kennedy M."/>
            <person name="Barry K."/>
            <person name="Grigoriev I.V."/>
            <person name="Miller A.N."/>
            <person name="O'Donnell K."/>
            <person name="Stajich J.E."/>
            <person name="Bonito G."/>
        </authorList>
    </citation>
    <scope>NUCLEOTIDE SEQUENCE</scope>
    <source>
        <strain evidence="2">NRRL 28262</strain>
    </source>
</reference>
<organism evidence="2 3">
    <name type="scientific">Linnemannia exigua</name>
    <dbReference type="NCBI Taxonomy" id="604196"/>
    <lineage>
        <taxon>Eukaryota</taxon>
        <taxon>Fungi</taxon>
        <taxon>Fungi incertae sedis</taxon>
        <taxon>Mucoromycota</taxon>
        <taxon>Mortierellomycotina</taxon>
        <taxon>Mortierellomycetes</taxon>
        <taxon>Mortierellales</taxon>
        <taxon>Mortierellaceae</taxon>
        <taxon>Linnemannia</taxon>
    </lineage>
</organism>
<evidence type="ECO:0000313" key="2">
    <source>
        <dbReference type="EMBL" id="KAG0273514.1"/>
    </source>
</evidence>
<name>A0AAD4DB01_9FUNG</name>
<evidence type="ECO:0000313" key="3">
    <source>
        <dbReference type="Proteomes" id="UP001194580"/>
    </source>
</evidence>
<dbReference type="EMBL" id="JAAAIL010000734">
    <property type="protein sequence ID" value="KAG0273514.1"/>
    <property type="molecule type" value="Genomic_DNA"/>
</dbReference>
<feature type="region of interest" description="Disordered" evidence="1">
    <location>
        <begin position="1"/>
        <end position="57"/>
    </location>
</feature>
<dbReference type="Proteomes" id="UP001194580">
    <property type="component" value="Unassembled WGS sequence"/>
</dbReference>
<feature type="compositionally biased region" description="Acidic residues" evidence="1">
    <location>
        <begin position="1"/>
        <end position="10"/>
    </location>
</feature>
<feature type="region of interest" description="Disordered" evidence="1">
    <location>
        <begin position="193"/>
        <end position="226"/>
    </location>
</feature>
<proteinExistence type="predicted"/>